<dbReference type="Proteomes" id="UP001139887">
    <property type="component" value="Unassembled WGS sequence"/>
</dbReference>
<evidence type="ECO:0000313" key="1">
    <source>
        <dbReference type="EMBL" id="KAJ2852260.1"/>
    </source>
</evidence>
<organism evidence="1 2">
    <name type="scientific">Coemansia brasiliensis</name>
    <dbReference type="NCBI Taxonomy" id="2650707"/>
    <lineage>
        <taxon>Eukaryota</taxon>
        <taxon>Fungi</taxon>
        <taxon>Fungi incertae sedis</taxon>
        <taxon>Zoopagomycota</taxon>
        <taxon>Kickxellomycotina</taxon>
        <taxon>Kickxellomycetes</taxon>
        <taxon>Kickxellales</taxon>
        <taxon>Kickxellaceae</taxon>
        <taxon>Coemansia</taxon>
    </lineage>
</organism>
<keyword evidence="2" id="KW-1185">Reference proteome</keyword>
<accession>A0A9W8IAW1</accession>
<sequence>MFPRLNGDIKERICQIAHSYDSKRIADTTFAAIGPRHFSTSCVVLTHVDSEWRYVGLRYAWHTLFVDDELSGPTMSLIRKIYGKYTRKLWVQLKFQSIASHYRRYALTHENMDVRPFYDLPQWPSLLDLEIVYTHKCAFPGLATYLQPRLGRIRRLTITGRVPIDMRRSALLTYSPWLEEIHFKALPREDDSLSSIFNHSDPALFSTLAPNIQALTISSLIDIRITSAVLSKAKQHLHKLRLLGMLSEQLVTIGVLCSQDDSSQARKHVWSGLQSLSIKLLVNSAEDTPVFLRLDSTEFPVLKALEISDSSCAAMCISEHPVRIFYGSTLAKEWPL</sequence>
<evidence type="ECO:0000313" key="2">
    <source>
        <dbReference type="Proteomes" id="UP001139887"/>
    </source>
</evidence>
<dbReference type="OrthoDB" id="5579076at2759"/>
<comment type="caution">
    <text evidence="1">The sequence shown here is derived from an EMBL/GenBank/DDBJ whole genome shotgun (WGS) entry which is preliminary data.</text>
</comment>
<proteinExistence type="predicted"/>
<dbReference type="AlphaFoldDB" id="A0A9W8IAW1"/>
<name>A0A9W8IAW1_9FUNG</name>
<reference evidence="1" key="1">
    <citation type="submission" date="2022-07" db="EMBL/GenBank/DDBJ databases">
        <title>Phylogenomic reconstructions and comparative analyses of Kickxellomycotina fungi.</title>
        <authorList>
            <person name="Reynolds N.K."/>
            <person name="Stajich J.E."/>
            <person name="Barry K."/>
            <person name="Grigoriev I.V."/>
            <person name="Crous P."/>
            <person name="Smith M.E."/>
        </authorList>
    </citation>
    <scope>NUCLEOTIDE SEQUENCE</scope>
    <source>
        <strain evidence="1">NRRL 1566</strain>
    </source>
</reference>
<dbReference type="EMBL" id="JANBUW010000004">
    <property type="protein sequence ID" value="KAJ2852260.1"/>
    <property type="molecule type" value="Genomic_DNA"/>
</dbReference>
<gene>
    <name evidence="1" type="ORF">IWW36_000403</name>
</gene>
<protein>
    <submittedName>
        <fullName evidence="1">Uncharacterized protein</fullName>
    </submittedName>
</protein>